<comment type="similarity">
    <text evidence="1 10">Belongs to the tannase family.</text>
</comment>
<keyword evidence="3" id="KW-0624">Polysaccharide degradation</keyword>
<keyword evidence="2" id="KW-0719">Serine esterase</keyword>
<evidence type="ECO:0000256" key="5">
    <source>
        <dbReference type="ARBA" id="ARBA00022729"/>
    </source>
</evidence>
<sequence length="529" mass="57665">MLPVQGTSCRSYEYIKIRIFTWALCILQYGQTSFNRPWDVSDCSQFAGSVKSALDDGSRILNETYYPVGGLNITNVSNSKPLCRIFGETDYANNNTILFQLWLPAPADYSSRFLVVGNGGMAGTIDEAALMKNTNEGYAVAGGDGGHRASENNGGSGNPGVYLPYMHDQAQVQAWVHNSIAQFTPVARFLTEQFYREPARHSYYVGCSTGGAQGFALAQYHPGLFDGIIAGCPGNWYSHLALSFLWNSQKTQGSSYLPQSALDLITKLALAQCDAIDGVEDGVIENPLLCDFDINSLACDASATDPMRCLTETQLAAAKDIYAGPVDSRTNASLYPGFSLGSETQWAMQEGELANAFTIPILQNMVFGNLAYDAGNFNWGSDVDLLNERVGTYVDEINPDLSAFQKAGGKMIVMQSWADPYNAALWPIQHLKQLEEASGGNVGDWFRLFMVPGGGHCGSASNYPQVPAEWHSLEAMTEWIESKALPEEMTSSNPADKSSKTRKLCPWPKTAKYTGGNTDEWTSYKCVSA</sequence>
<accession>A0ABR1VA03</accession>
<dbReference type="Gene3D" id="3.40.50.1820">
    <property type="entry name" value="alpha/beta hydrolase"/>
    <property type="match status" value="1"/>
</dbReference>
<evidence type="ECO:0000313" key="11">
    <source>
        <dbReference type="EMBL" id="KAK8068037.1"/>
    </source>
</evidence>
<comment type="caution">
    <text evidence="11">The sequence shown here is derived from an EMBL/GenBank/DDBJ whole genome shotgun (WGS) entry which is preliminary data.</text>
</comment>
<dbReference type="PANTHER" id="PTHR33938:SF15">
    <property type="entry name" value="FERULOYL ESTERASE B-RELATED"/>
    <property type="match status" value="1"/>
</dbReference>
<evidence type="ECO:0000313" key="12">
    <source>
        <dbReference type="Proteomes" id="UP001446871"/>
    </source>
</evidence>
<dbReference type="SUPFAM" id="SSF53474">
    <property type="entry name" value="alpha/beta-Hydrolases"/>
    <property type="match status" value="1"/>
</dbReference>
<dbReference type="InterPro" id="IPR029058">
    <property type="entry name" value="AB_hydrolase_fold"/>
</dbReference>
<dbReference type="EC" id="3.1.1.-" evidence="10"/>
<dbReference type="Pfam" id="PF07519">
    <property type="entry name" value="Tannase"/>
    <property type="match status" value="1"/>
</dbReference>
<evidence type="ECO:0000256" key="8">
    <source>
        <dbReference type="ARBA" id="ARBA00023157"/>
    </source>
</evidence>
<evidence type="ECO:0000256" key="4">
    <source>
        <dbReference type="ARBA" id="ARBA00022723"/>
    </source>
</evidence>
<comment type="catalytic activity">
    <reaction evidence="9">
        <text>feruloyl-polysaccharide + H2O = ferulate + polysaccharide.</text>
        <dbReference type="EC" id="3.1.1.73"/>
    </reaction>
</comment>
<evidence type="ECO:0000256" key="6">
    <source>
        <dbReference type="ARBA" id="ARBA00022801"/>
    </source>
</evidence>
<evidence type="ECO:0000256" key="9">
    <source>
        <dbReference type="ARBA" id="ARBA00034075"/>
    </source>
</evidence>
<keyword evidence="6 10" id="KW-0378">Hydrolase</keyword>
<keyword evidence="8" id="KW-1015">Disulfide bond</keyword>
<keyword evidence="3" id="KW-0858">Xylan degradation</keyword>
<evidence type="ECO:0000256" key="3">
    <source>
        <dbReference type="ARBA" id="ARBA00022651"/>
    </source>
</evidence>
<keyword evidence="3" id="KW-0119">Carbohydrate metabolism</keyword>
<name>A0ABR1VA03_9PEZI</name>
<keyword evidence="5" id="KW-0732">Signal</keyword>
<protein>
    <recommendedName>
        <fullName evidence="10">Carboxylic ester hydrolase</fullName>
        <ecNumber evidence="10">3.1.1.-</ecNumber>
    </recommendedName>
</protein>
<evidence type="ECO:0000256" key="10">
    <source>
        <dbReference type="RuleBase" id="RU361238"/>
    </source>
</evidence>
<dbReference type="EMBL" id="JAQQWM010000004">
    <property type="protein sequence ID" value="KAK8068037.1"/>
    <property type="molecule type" value="Genomic_DNA"/>
</dbReference>
<gene>
    <name evidence="11" type="ORF">PG996_007149</name>
</gene>
<dbReference type="InterPro" id="IPR011118">
    <property type="entry name" value="Tannase/feruloyl_esterase"/>
</dbReference>
<keyword evidence="12" id="KW-1185">Reference proteome</keyword>
<reference evidence="11 12" key="1">
    <citation type="submission" date="2023-01" db="EMBL/GenBank/DDBJ databases">
        <title>Analysis of 21 Apiospora genomes using comparative genomics revels a genus with tremendous synthesis potential of carbohydrate active enzymes and secondary metabolites.</title>
        <authorList>
            <person name="Sorensen T."/>
        </authorList>
    </citation>
    <scope>NUCLEOTIDE SEQUENCE [LARGE SCALE GENOMIC DNA]</scope>
    <source>
        <strain evidence="11 12">CBS 83171</strain>
    </source>
</reference>
<keyword evidence="7" id="KW-0106">Calcium</keyword>
<evidence type="ECO:0000256" key="1">
    <source>
        <dbReference type="ARBA" id="ARBA00006249"/>
    </source>
</evidence>
<keyword evidence="4" id="KW-0479">Metal-binding</keyword>
<dbReference type="Proteomes" id="UP001446871">
    <property type="component" value="Unassembled WGS sequence"/>
</dbReference>
<proteinExistence type="inferred from homology"/>
<evidence type="ECO:0000256" key="7">
    <source>
        <dbReference type="ARBA" id="ARBA00022837"/>
    </source>
</evidence>
<organism evidence="11 12">
    <name type="scientific">Apiospora saccharicola</name>
    <dbReference type="NCBI Taxonomy" id="335842"/>
    <lineage>
        <taxon>Eukaryota</taxon>
        <taxon>Fungi</taxon>
        <taxon>Dikarya</taxon>
        <taxon>Ascomycota</taxon>
        <taxon>Pezizomycotina</taxon>
        <taxon>Sordariomycetes</taxon>
        <taxon>Xylariomycetidae</taxon>
        <taxon>Amphisphaeriales</taxon>
        <taxon>Apiosporaceae</taxon>
        <taxon>Apiospora</taxon>
    </lineage>
</organism>
<dbReference type="PANTHER" id="PTHR33938">
    <property type="entry name" value="FERULOYL ESTERASE B-RELATED"/>
    <property type="match status" value="1"/>
</dbReference>
<evidence type="ECO:0000256" key="2">
    <source>
        <dbReference type="ARBA" id="ARBA00022487"/>
    </source>
</evidence>